<dbReference type="SUPFAM" id="SSF57756">
    <property type="entry name" value="Retrovirus zinc finger-like domains"/>
    <property type="match status" value="1"/>
</dbReference>
<dbReference type="Proteomes" id="UP001487740">
    <property type="component" value="Unassembled WGS sequence"/>
</dbReference>
<gene>
    <name evidence="3" type="ORF">O3P69_016367</name>
</gene>
<keyword evidence="4" id="KW-1185">Reference proteome</keyword>
<evidence type="ECO:0000313" key="3">
    <source>
        <dbReference type="EMBL" id="KAK8385531.1"/>
    </source>
</evidence>
<dbReference type="AlphaFoldDB" id="A0AAW0TDV5"/>
<sequence>MEKLLLRPDSFEGSQDTTPAEWEHWYCTFTNFLGDDPPPDKLKLLVNHVSPTVYSHISDRQNYTDAIEVMKTLYVKLTNKIFARHQLATRKEVSVRDEGDPTVEIVEETSAAACRSVCYFCGNLRHPRPRCPARNVICHKCGKKGHFSKICKAQKTTYAQDEVAASTIAASGVPDPPHRTMMNPWAAKEVTDVAMNIVERRPDMDTLTNDGCQGFWLATLRHAD</sequence>
<proteinExistence type="predicted"/>
<evidence type="ECO:0000313" key="4">
    <source>
        <dbReference type="Proteomes" id="UP001487740"/>
    </source>
</evidence>
<organism evidence="3 4">
    <name type="scientific">Scylla paramamosain</name>
    <name type="common">Mud crab</name>
    <dbReference type="NCBI Taxonomy" id="85552"/>
    <lineage>
        <taxon>Eukaryota</taxon>
        <taxon>Metazoa</taxon>
        <taxon>Ecdysozoa</taxon>
        <taxon>Arthropoda</taxon>
        <taxon>Crustacea</taxon>
        <taxon>Multicrustacea</taxon>
        <taxon>Malacostraca</taxon>
        <taxon>Eumalacostraca</taxon>
        <taxon>Eucarida</taxon>
        <taxon>Decapoda</taxon>
        <taxon>Pleocyemata</taxon>
        <taxon>Brachyura</taxon>
        <taxon>Eubrachyura</taxon>
        <taxon>Portunoidea</taxon>
        <taxon>Portunidae</taxon>
        <taxon>Portuninae</taxon>
        <taxon>Scylla</taxon>
    </lineage>
</organism>
<dbReference type="EMBL" id="JARAKH010000032">
    <property type="protein sequence ID" value="KAK8385531.1"/>
    <property type="molecule type" value="Genomic_DNA"/>
</dbReference>
<dbReference type="Pfam" id="PF00098">
    <property type="entry name" value="zf-CCHC"/>
    <property type="match status" value="1"/>
</dbReference>
<dbReference type="GO" id="GO:0003676">
    <property type="term" value="F:nucleic acid binding"/>
    <property type="evidence" value="ECO:0007669"/>
    <property type="project" value="InterPro"/>
</dbReference>
<keyword evidence="1" id="KW-0479">Metal-binding</keyword>
<dbReference type="InterPro" id="IPR036875">
    <property type="entry name" value="Znf_CCHC_sf"/>
</dbReference>
<dbReference type="Gene3D" id="4.10.60.10">
    <property type="entry name" value="Zinc finger, CCHC-type"/>
    <property type="match status" value="1"/>
</dbReference>
<dbReference type="PROSITE" id="PS50158">
    <property type="entry name" value="ZF_CCHC"/>
    <property type="match status" value="1"/>
</dbReference>
<reference evidence="3 4" key="1">
    <citation type="submission" date="2023-03" db="EMBL/GenBank/DDBJ databases">
        <title>High-quality genome of Scylla paramamosain provides insights in environmental adaptation.</title>
        <authorList>
            <person name="Zhang L."/>
        </authorList>
    </citation>
    <scope>NUCLEOTIDE SEQUENCE [LARGE SCALE GENOMIC DNA]</scope>
    <source>
        <strain evidence="3">LZ_2023a</strain>
        <tissue evidence="3">Muscle</tissue>
    </source>
</reference>
<feature type="domain" description="CCHC-type" evidence="2">
    <location>
        <begin position="138"/>
        <end position="152"/>
    </location>
</feature>
<dbReference type="InterPro" id="IPR001878">
    <property type="entry name" value="Znf_CCHC"/>
</dbReference>
<evidence type="ECO:0000259" key="2">
    <source>
        <dbReference type="PROSITE" id="PS50158"/>
    </source>
</evidence>
<protein>
    <recommendedName>
        <fullName evidence="2">CCHC-type domain-containing protein</fullName>
    </recommendedName>
</protein>
<keyword evidence="1" id="KW-0863">Zinc-finger</keyword>
<comment type="caution">
    <text evidence="3">The sequence shown here is derived from an EMBL/GenBank/DDBJ whole genome shotgun (WGS) entry which is preliminary data.</text>
</comment>
<name>A0AAW0TDV5_SCYPA</name>
<keyword evidence="1" id="KW-0862">Zinc</keyword>
<dbReference type="SMART" id="SM00343">
    <property type="entry name" value="ZnF_C2HC"/>
    <property type="match status" value="2"/>
</dbReference>
<dbReference type="GO" id="GO:0008270">
    <property type="term" value="F:zinc ion binding"/>
    <property type="evidence" value="ECO:0007669"/>
    <property type="project" value="UniProtKB-KW"/>
</dbReference>
<accession>A0AAW0TDV5</accession>
<evidence type="ECO:0000256" key="1">
    <source>
        <dbReference type="PROSITE-ProRule" id="PRU00047"/>
    </source>
</evidence>